<accession>A0AA49JBX9</accession>
<organism evidence="1 2">
    <name type="scientific">Marivirga salinarum</name>
    <dbReference type="NCBI Taxonomy" id="3059078"/>
    <lineage>
        <taxon>Bacteria</taxon>
        <taxon>Pseudomonadati</taxon>
        <taxon>Bacteroidota</taxon>
        <taxon>Cytophagia</taxon>
        <taxon>Cytophagales</taxon>
        <taxon>Marivirgaceae</taxon>
        <taxon>Marivirga</taxon>
    </lineage>
</organism>
<dbReference type="RefSeq" id="WP_308349897.1">
    <property type="nucleotide sequence ID" value="NZ_CP129971.1"/>
</dbReference>
<evidence type="ECO:0000313" key="2">
    <source>
        <dbReference type="Proteomes" id="UP001230496"/>
    </source>
</evidence>
<keyword evidence="2" id="KW-1185">Reference proteome</keyword>
<dbReference type="KEGG" id="msaa:QYS49_07680"/>
<gene>
    <name evidence="1" type="ORF">QYS49_07680</name>
</gene>
<evidence type="ECO:0000313" key="1">
    <source>
        <dbReference type="EMBL" id="WKK77092.2"/>
    </source>
</evidence>
<protein>
    <submittedName>
        <fullName evidence="1">Uncharacterized protein</fullName>
    </submittedName>
</protein>
<proteinExistence type="predicted"/>
<reference evidence="1 2" key="1">
    <citation type="submission" date="2023-08" db="EMBL/GenBank/DDBJ databases">
        <title>Comparative genomics and taxonomic characterization of three novel marine species of genus Marivirga.</title>
        <authorList>
            <person name="Muhammad N."/>
            <person name="Kim S.-G."/>
        </authorList>
    </citation>
    <scope>NUCLEOTIDE SEQUENCE [LARGE SCALE GENOMIC DNA]</scope>
    <source>
        <strain evidence="1 2">BDSF4-3</strain>
    </source>
</reference>
<name>A0AA49JBX9_9BACT</name>
<sequence length="96" mass="11043">MTATANQNPEQIARDRIDQMLMGAGWLVQDKSKVNLSAGLSIVVGEYLNCPNSKKFYLKETWSEENPDGRWRKYSYDEIIDNIEAGLESFRVIQKE</sequence>
<dbReference type="AlphaFoldDB" id="A0AA49JBX9"/>
<dbReference type="Proteomes" id="UP001230496">
    <property type="component" value="Chromosome"/>
</dbReference>
<dbReference type="EMBL" id="CP129971">
    <property type="protein sequence ID" value="WKK77092.2"/>
    <property type="molecule type" value="Genomic_DNA"/>
</dbReference>